<dbReference type="RefSeq" id="WP_202688072.1">
    <property type="nucleotide sequence ID" value="NZ_JAESVN010000003.1"/>
</dbReference>
<reference evidence="2" key="1">
    <citation type="submission" date="2021-01" db="EMBL/GenBank/DDBJ databases">
        <title>Tabrizicola alba sp. nov. a motile alkaliphilic bacterium isolated from a soda lake.</title>
        <authorList>
            <person name="Szuroczki S."/>
            <person name="Abbaszade G."/>
            <person name="Schumann P."/>
            <person name="Toth E."/>
        </authorList>
    </citation>
    <scope>NUCLEOTIDE SEQUENCE</scope>
    <source>
        <strain evidence="2">DMG-N-6</strain>
    </source>
</reference>
<name>A0A8K0XZX1_9RHOB</name>
<proteinExistence type="predicted"/>
<evidence type="ECO:0000256" key="1">
    <source>
        <dbReference type="SAM" id="MobiDB-lite"/>
    </source>
</evidence>
<accession>A0A8K0XZX1</accession>
<protein>
    <submittedName>
        <fullName evidence="2">Uncharacterized protein</fullName>
    </submittedName>
</protein>
<keyword evidence="3" id="KW-1185">Reference proteome</keyword>
<dbReference type="EMBL" id="JAESVN010000003">
    <property type="protein sequence ID" value="MBL4917251.1"/>
    <property type="molecule type" value="Genomic_DNA"/>
</dbReference>
<organism evidence="2 3">
    <name type="scientific">Szabonella alba</name>
    <dbReference type="NCBI Taxonomy" id="2804194"/>
    <lineage>
        <taxon>Bacteria</taxon>
        <taxon>Pseudomonadati</taxon>
        <taxon>Pseudomonadota</taxon>
        <taxon>Alphaproteobacteria</taxon>
        <taxon>Rhodobacterales</taxon>
        <taxon>Paracoccaceae</taxon>
        <taxon>Szabonella</taxon>
    </lineage>
</organism>
<gene>
    <name evidence="2" type="ORF">JL811_08440</name>
</gene>
<sequence>MLDMRADRPPVSSYTEALSWLWRNSNPEDWLFDPLAALPPEAVLVSDIFWTRQDILIRDMKKLWDETTGDKRRSRRVSGHQSRRFRHGL</sequence>
<comment type="caution">
    <text evidence="2">The sequence shown here is derived from an EMBL/GenBank/DDBJ whole genome shotgun (WGS) entry which is preliminary data.</text>
</comment>
<dbReference type="AlphaFoldDB" id="A0A8K0XZX1"/>
<feature type="compositionally biased region" description="Basic residues" evidence="1">
    <location>
        <begin position="72"/>
        <end position="89"/>
    </location>
</feature>
<evidence type="ECO:0000313" key="3">
    <source>
        <dbReference type="Proteomes" id="UP000648908"/>
    </source>
</evidence>
<dbReference type="Proteomes" id="UP000648908">
    <property type="component" value="Unassembled WGS sequence"/>
</dbReference>
<feature type="region of interest" description="Disordered" evidence="1">
    <location>
        <begin position="68"/>
        <end position="89"/>
    </location>
</feature>
<evidence type="ECO:0000313" key="2">
    <source>
        <dbReference type="EMBL" id="MBL4917251.1"/>
    </source>
</evidence>